<keyword evidence="2" id="KW-0520">NAD</keyword>
<protein>
    <recommendedName>
        <fullName evidence="2">NADH-quinone oxidoreductase subunit J</fullName>
        <ecNumber evidence="2">7.1.1.-</ecNumber>
    </recommendedName>
</protein>
<evidence type="ECO:0000313" key="3">
    <source>
        <dbReference type="EMBL" id="NME67057.1"/>
    </source>
</evidence>
<dbReference type="PANTHER" id="PTHR33269">
    <property type="entry name" value="NADH-UBIQUINONE OXIDOREDUCTASE CHAIN 6"/>
    <property type="match status" value="1"/>
</dbReference>
<dbReference type="InterPro" id="IPR001457">
    <property type="entry name" value="NADH_UbQ/plastoQ_OxRdtase_su6"/>
</dbReference>
<dbReference type="PANTHER" id="PTHR33269:SF17">
    <property type="entry name" value="NADH-UBIQUINONE OXIDOREDUCTASE CHAIN 6"/>
    <property type="match status" value="1"/>
</dbReference>
<sequence>MITLIVFYFFIGVIALSSLALFFTKNVIHNAAYLLFSLLSVAGLFVLSGADFLAITQVMVYIGGVLVLLLFGVMYTKNSIDHEMDSGSKRTFIGFLFGAVLFGILAFGILEEDLDRDYTVNNEGITSNLGISFMTDQIFAFELTAILLLVVLIGAVFVAGKADKTIDNQ</sequence>
<keyword evidence="2" id="KW-0874">Quinone</keyword>
<dbReference type="EC" id="7.1.1.-" evidence="2"/>
<accession>A0A7X9P135</accession>
<name>A0A7X9P135_9BACT</name>
<comment type="catalytic activity">
    <reaction evidence="2">
        <text>a quinone + NADH + 5 H(+)(in) = a quinol + NAD(+) + 4 H(+)(out)</text>
        <dbReference type="Rhea" id="RHEA:57888"/>
        <dbReference type="ChEBI" id="CHEBI:15378"/>
        <dbReference type="ChEBI" id="CHEBI:24646"/>
        <dbReference type="ChEBI" id="CHEBI:57540"/>
        <dbReference type="ChEBI" id="CHEBI:57945"/>
        <dbReference type="ChEBI" id="CHEBI:132124"/>
    </reaction>
</comment>
<dbReference type="GO" id="GO:0008137">
    <property type="term" value="F:NADH dehydrogenase (ubiquinone) activity"/>
    <property type="evidence" value="ECO:0007669"/>
    <property type="project" value="UniProtKB-UniRule"/>
</dbReference>
<dbReference type="RefSeq" id="WP_169655115.1">
    <property type="nucleotide sequence ID" value="NZ_JABANE010000007.1"/>
</dbReference>
<feature type="transmembrane region" description="Helical" evidence="2">
    <location>
        <begin position="31"/>
        <end position="48"/>
    </location>
</feature>
<feature type="transmembrane region" description="Helical" evidence="2">
    <location>
        <begin position="6"/>
        <end position="24"/>
    </location>
</feature>
<comment type="similarity">
    <text evidence="1 2">Belongs to the complex I subunit 6 family.</text>
</comment>
<keyword evidence="2" id="KW-0472">Membrane</keyword>
<evidence type="ECO:0000313" key="4">
    <source>
        <dbReference type="Proteomes" id="UP000576082"/>
    </source>
</evidence>
<dbReference type="Proteomes" id="UP000576082">
    <property type="component" value="Unassembled WGS sequence"/>
</dbReference>
<feature type="transmembrane region" description="Helical" evidence="2">
    <location>
        <begin position="92"/>
        <end position="110"/>
    </location>
</feature>
<organism evidence="3 4">
    <name type="scientific">Flammeovirga aprica JL-4</name>
    <dbReference type="NCBI Taxonomy" id="694437"/>
    <lineage>
        <taxon>Bacteria</taxon>
        <taxon>Pseudomonadati</taxon>
        <taxon>Bacteroidota</taxon>
        <taxon>Cytophagia</taxon>
        <taxon>Cytophagales</taxon>
        <taxon>Flammeovirgaceae</taxon>
        <taxon>Flammeovirga</taxon>
    </lineage>
</organism>
<evidence type="ECO:0000256" key="2">
    <source>
        <dbReference type="RuleBase" id="RU004429"/>
    </source>
</evidence>
<dbReference type="InterPro" id="IPR042106">
    <property type="entry name" value="Nuo/plastoQ_OxRdtase_6_NuoJ"/>
</dbReference>
<comment type="function">
    <text evidence="2">NDH-1 shuttles electrons from NADH, via FMN and iron-sulfur (Fe-S) centers, to quinones in the respiratory chain. Couples the redox reaction to proton translocation (for every two electrons transferred, four hydrogen ions are translocated across the cytoplasmic membrane), and thus conserves the redox energy in a proton gradient.</text>
</comment>
<keyword evidence="2" id="KW-1003">Cell membrane</keyword>
<dbReference type="AlphaFoldDB" id="A0A7X9P135"/>
<proteinExistence type="inferred from homology"/>
<keyword evidence="3" id="KW-0830">Ubiquinone</keyword>
<dbReference type="GO" id="GO:0005886">
    <property type="term" value="C:plasma membrane"/>
    <property type="evidence" value="ECO:0007669"/>
    <property type="project" value="UniProtKB-SubCell"/>
</dbReference>
<comment type="subcellular location">
    <subcellularLocation>
        <location evidence="2">Cell membrane</location>
        <topology evidence="2">Multi-pass membrane protein</topology>
    </subcellularLocation>
</comment>
<evidence type="ECO:0000256" key="1">
    <source>
        <dbReference type="ARBA" id="ARBA00005698"/>
    </source>
</evidence>
<keyword evidence="4" id="KW-1185">Reference proteome</keyword>
<comment type="caution">
    <text evidence="3">The sequence shown here is derived from an EMBL/GenBank/DDBJ whole genome shotgun (WGS) entry which is preliminary data.</text>
</comment>
<keyword evidence="2" id="KW-0812">Transmembrane</keyword>
<dbReference type="Pfam" id="PF00499">
    <property type="entry name" value="Oxidored_q3"/>
    <property type="match status" value="1"/>
</dbReference>
<keyword evidence="2" id="KW-1133">Transmembrane helix</keyword>
<feature type="transmembrane region" description="Helical" evidence="2">
    <location>
        <begin position="138"/>
        <end position="159"/>
    </location>
</feature>
<dbReference type="GO" id="GO:0048038">
    <property type="term" value="F:quinone binding"/>
    <property type="evidence" value="ECO:0007669"/>
    <property type="project" value="UniProtKB-UniRule"/>
</dbReference>
<gene>
    <name evidence="3" type="ORF">HHU12_03675</name>
</gene>
<dbReference type="EMBL" id="JABANE010000007">
    <property type="protein sequence ID" value="NME67057.1"/>
    <property type="molecule type" value="Genomic_DNA"/>
</dbReference>
<reference evidence="3 4" key="1">
    <citation type="submission" date="2020-04" db="EMBL/GenBank/DDBJ databases">
        <title>Flammeovirga sp. SR4, a novel species isolated from seawater.</title>
        <authorList>
            <person name="Wang X."/>
        </authorList>
    </citation>
    <scope>NUCLEOTIDE SEQUENCE [LARGE SCALE GENOMIC DNA]</scope>
    <source>
        <strain evidence="3 4">ATCC 23126</strain>
    </source>
</reference>
<feature type="transmembrane region" description="Helical" evidence="2">
    <location>
        <begin position="54"/>
        <end position="71"/>
    </location>
</feature>
<dbReference type="Gene3D" id="1.20.120.1200">
    <property type="entry name" value="NADH-ubiquinone/plastoquinone oxidoreductase chain 6, subunit NuoJ"/>
    <property type="match status" value="1"/>
</dbReference>